<proteinExistence type="predicted"/>
<protein>
    <submittedName>
        <fullName evidence="1">Uncharacterized protein</fullName>
    </submittedName>
</protein>
<evidence type="ECO:0000313" key="2">
    <source>
        <dbReference type="EMBL" id="QJB03284.1"/>
    </source>
</evidence>
<accession>A0A6M3LWR3</accession>
<name>A0A6M3LWR3_9ZZZZ</name>
<sequence length="167" mass="19757">MMSENGMPSDKADPRMRIYWHGTNLQISEFDEIEISWGFPRRQPSSFDITASIIRNLTRGVEFSSNCILVEMDPPLYGYVEDIRIINDHIEFYLFEKGSIGDPKQRGRMWEYLGITQKAFWLTYIDNPEICIKHECDRIATFGYGLCRYHLGAYRRWRKKLELSIDN</sequence>
<evidence type="ECO:0000313" key="1">
    <source>
        <dbReference type="EMBL" id="QJA99830.1"/>
    </source>
</evidence>
<reference evidence="1" key="1">
    <citation type="submission" date="2020-03" db="EMBL/GenBank/DDBJ databases">
        <title>The deep terrestrial virosphere.</title>
        <authorList>
            <person name="Holmfeldt K."/>
            <person name="Nilsson E."/>
            <person name="Simone D."/>
            <person name="Lopez-Fernandez M."/>
            <person name="Wu X."/>
            <person name="de Brujin I."/>
            <person name="Lundin D."/>
            <person name="Andersson A."/>
            <person name="Bertilsson S."/>
            <person name="Dopson M."/>
        </authorList>
    </citation>
    <scope>NUCLEOTIDE SEQUENCE</scope>
    <source>
        <strain evidence="1">MM171A00865</strain>
        <strain evidence="2">MM171B00812</strain>
    </source>
</reference>
<dbReference type="AlphaFoldDB" id="A0A6M3LWR3"/>
<dbReference type="EMBL" id="MT143669">
    <property type="protein sequence ID" value="QJA99830.1"/>
    <property type="molecule type" value="Genomic_DNA"/>
</dbReference>
<organism evidence="1">
    <name type="scientific">viral metagenome</name>
    <dbReference type="NCBI Taxonomy" id="1070528"/>
    <lineage>
        <taxon>unclassified sequences</taxon>
        <taxon>metagenomes</taxon>
        <taxon>organismal metagenomes</taxon>
    </lineage>
</organism>
<gene>
    <name evidence="1" type="ORF">MM171A00865_0020</name>
    <name evidence="2" type="ORF">MM171B00812_0007</name>
</gene>
<dbReference type="EMBL" id="MT143837">
    <property type="protein sequence ID" value="QJB03284.1"/>
    <property type="molecule type" value="Genomic_DNA"/>
</dbReference>